<protein>
    <submittedName>
        <fullName evidence="1">Pyridoxamine 5'-phosphate oxidase family protein</fullName>
    </submittedName>
</protein>
<proteinExistence type="predicted"/>
<dbReference type="InterPro" id="IPR024747">
    <property type="entry name" value="Pyridox_Oxase-rel"/>
</dbReference>
<keyword evidence="2" id="KW-1185">Reference proteome</keyword>
<dbReference type="Proteomes" id="UP000273807">
    <property type="component" value="Unassembled WGS sequence"/>
</dbReference>
<dbReference type="RefSeq" id="WP_123253519.1">
    <property type="nucleotide sequence ID" value="NZ_RBED01000001.1"/>
</dbReference>
<dbReference type="OrthoDB" id="7062584at2"/>
<comment type="caution">
    <text evidence="1">The sequence shown here is derived from an EMBL/GenBank/DDBJ whole genome shotgun (WGS) entry which is preliminary data.</text>
</comment>
<dbReference type="EMBL" id="RBED01000001">
    <property type="protein sequence ID" value="RNL63846.1"/>
    <property type="molecule type" value="Genomic_DNA"/>
</dbReference>
<name>A0A3N0CLG3_9MICC</name>
<organism evidence="1 2">
    <name type="scientific">Arthrobacter oryzae</name>
    <dbReference type="NCBI Taxonomy" id="409290"/>
    <lineage>
        <taxon>Bacteria</taxon>
        <taxon>Bacillati</taxon>
        <taxon>Actinomycetota</taxon>
        <taxon>Actinomycetes</taxon>
        <taxon>Micrococcales</taxon>
        <taxon>Micrococcaceae</taxon>
        <taxon>Arthrobacter</taxon>
    </lineage>
</organism>
<dbReference type="InterPro" id="IPR012349">
    <property type="entry name" value="Split_barrel_FMN-bd"/>
</dbReference>
<sequence>MNTMTPQPDHSLSIDQCWALLDAEPVGRVALIVDSHPEIFPVNFVLERRTIVFRTSGGTKLWGAITAKPVAFEIDGYDAHEQTAWSVMARGEAELIDGQAEKDAADALLLEPWQPGEKNFYVRVAPRALTGRRFKVNAPDLWKTRLSDPRRSVFE</sequence>
<evidence type="ECO:0000313" key="2">
    <source>
        <dbReference type="Proteomes" id="UP000273807"/>
    </source>
</evidence>
<dbReference type="Pfam" id="PF12900">
    <property type="entry name" value="Pyridox_ox_2"/>
    <property type="match status" value="1"/>
</dbReference>
<accession>A0A3N0CLG3</accession>
<evidence type="ECO:0000313" key="1">
    <source>
        <dbReference type="EMBL" id="RNL63846.1"/>
    </source>
</evidence>
<dbReference type="Gene3D" id="2.30.110.10">
    <property type="entry name" value="Electron Transport, Fmn-binding Protein, Chain A"/>
    <property type="match status" value="1"/>
</dbReference>
<reference evidence="1 2" key="1">
    <citation type="submission" date="2018-10" db="EMBL/GenBank/DDBJ databases">
        <title>Genome sequencing of Arthrobacter oryzae TNB02.</title>
        <authorList>
            <person name="Cho Y.-J."/>
            <person name="Cho A."/>
            <person name="Kim O.-S."/>
        </authorList>
    </citation>
    <scope>NUCLEOTIDE SEQUENCE [LARGE SCALE GENOMIC DNA]</scope>
    <source>
        <strain evidence="1 2">TNB02</strain>
    </source>
</reference>
<dbReference type="SUPFAM" id="SSF50475">
    <property type="entry name" value="FMN-binding split barrel"/>
    <property type="match status" value="1"/>
</dbReference>
<dbReference type="AlphaFoldDB" id="A0A3N0CLG3"/>
<gene>
    <name evidence="1" type="ORF">D7003_00215</name>
</gene>